<evidence type="ECO:0000259" key="1">
    <source>
        <dbReference type="Pfam" id="PF07978"/>
    </source>
</evidence>
<dbReference type="Gene3D" id="3.30.70.100">
    <property type="match status" value="1"/>
</dbReference>
<name>A0A561BRD7_9ACTN</name>
<keyword evidence="3" id="KW-1185">Reference proteome</keyword>
<dbReference type="AlphaFoldDB" id="A0A561BRD7"/>
<dbReference type="Pfam" id="PF07978">
    <property type="entry name" value="NIPSNAP"/>
    <property type="match status" value="1"/>
</dbReference>
<comment type="caution">
    <text evidence="2">The sequence shown here is derived from an EMBL/GenBank/DDBJ whole genome shotgun (WGS) entry which is preliminary data.</text>
</comment>
<protein>
    <submittedName>
        <fullName evidence="2">NIPSNAP protein</fullName>
    </submittedName>
</protein>
<dbReference type="EMBL" id="VIVK01000001">
    <property type="protein sequence ID" value="TWD81460.1"/>
    <property type="molecule type" value="Genomic_DNA"/>
</dbReference>
<accession>A0A561BRD7</accession>
<proteinExistence type="predicted"/>
<dbReference type="InterPro" id="IPR012577">
    <property type="entry name" value="NIPSNAP"/>
</dbReference>
<evidence type="ECO:0000313" key="3">
    <source>
        <dbReference type="Proteomes" id="UP000318380"/>
    </source>
</evidence>
<dbReference type="SUPFAM" id="SSF54909">
    <property type="entry name" value="Dimeric alpha+beta barrel"/>
    <property type="match status" value="1"/>
</dbReference>
<sequence length="242" mass="26894">MRENCCAVVDLRQYTLHPGRRDDLIRVFDEAFVEGQEQYGMHVAGQFRDLDDPDRFVWFRGFPDLPTRGEALSSFYSGPVWKERGGEANATMLDSDNALLLRPIELGPGYPAVDAPRPPIGTTDVPGSVVVGAVYHRGSLDDGFAGWFAAEVVPILAETGAAPVAVFETLPAANNFPALPLRDETVLAWFAVFGDDARYDAHRRALAESVLWRERIAPELDRRSVAPVQELRLRPTARSQFR</sequence>
<reference evidence="2 3" key="1">
    <citation type="submission" date="2019-06" db="EMBL/GenBank/DDBJ databases">
        <title>Sequencing the genomes of 1000 actinobacteria strains.</title>
        <authorList>
            <person name="Klenk H.-P."/>
        </authorList>
    </citation>
    <scope>NUCLEOTIDE SEQUENCE [LARGE SCALE GENOMIC DNA]</scope>
    <source>
        <strain evidence="2 3">DSM 24683</strain>
    </source>
</reference>
<gene>
    <name evidence="2" type="ORF">FB561_2576</name>
</gene>
<feature type="domain" description="NIPSNAP" evidence="1">
    <location>
        <begin position="10"/>
        <end position="102"/>
    </location>
</feature>
<dbReference type="OrthoDB" id="9809695at2"/>
<dbReference type="InterPro" id="IPR011008">
    <property type="entry name" value="Dimeric_a/b-barrel"/>
</dbReference>
<dbReference type="Proteomes" id="UP000318380">
    <property type="component" value="Unassembled WGS sequence"/>
</dbReference>
<evidence type="ECO:0000313" key="2">
    <source>
        <dbReference type="EMBL" id="TWD81460.1"/>
    </source>
</evidence>
<organism evidence="2 3">
    <name type="scientific">Kribbella amoyensis</name>
    <dbReference type="NCBI Taxonomy" id="996641"/>
    <lineage>
        <taxon>Bacteria</taxon>
        <taxon>Bacillati</taxon>
        <taxon>Actinomycetota</taxon>
        <taxon>Actinomycetes</taxon>
        <taxon>Propionibacteriales</taxon>
        <taxon>Kribbellaceae</taxon>
        <taxon>Kribbella</taxon>
    </lineage>
</organism>
<dbReference type="RefSeq" id="WP_145806319.1">
    <property type="nucleotide sequence ID" value="NZ_VIVK01000001.1"/>
</dbReference>